<dbReference type="GO" id="GO:0046872">
    <property type="term" value="F:metal ion binding"/>
    <property type="evidence" value="ECO:0007669"/>
    <property type="project" value="UniProtKB-KW"/>
</dbReference>
<dbReference type="EMBL" id="QUMW01000011">
    <property type="protein sequence ID" value="REG24319.1"/>
    <property type="molecule type" value="Genomic_DNA"/>
</dbReference>
<protein>
    <submittedName>
        <fullName evidence="9">Xaa-Pro aminopeptidase</fullName>
    </submittedName>
</protein>
<dbReference type="CDD" id="cd01092">
    <property type="entry name" value="APP-like"/>
    <property type="match status" value="1"/>
</dbReference>
<dbReference type="InterPro" id="IPR001131">
    <property type="entry name" value="Peptidase_M24B_aminopep-P_CS"/>
</dbReference>
<evidence type="ECO:0000256" key="4">
    <source>
        <dbReference type="ARBA" id="ARBA00022801"/>
    </source>
</evidence>
<dbReference type="PROSITE" id="PS00491">
    <property type="entry name" value="PROLINE_PEPTIDASE"/>
    <property type="match status" value="1"/>
</dbReference>
<dbReference type="Pfam" id="PF00557">
    <property type="entry name" value="Peptidase_M24"/>
    <property type="match status" value="1"/>
</dbReference>
<evidence type="ECO:0000256" key="2">
    <source>
        <dbReference type="ARBA" id="ARBA00008766"/>
    </source>
</evidence>
<evidence type="ECO:0000313" key="9">
    <source>
        <dbReference type="EMBL" id="REG24319.1"/>
    </source>
</evidence>
<name>A0A3E0AX91_9STAP</name>
<dbReference type="RefSeq" id="WP_115885216.1">
    <property type="nucleotide sequence ID" value="NZ_CBCSHX010000003.1"/>
</dbReference>
<accession>A0A3E0AX91</accession>
<sequence>MTSKIEALAESVKADYSLISDPVNIFYFTGVHLNPHERLLLLVVDNKTLETAMVFPALDGETVRANTKLTTYLPHDDKDDAFQYVFDTIDENRTIAVEGEHLIYSRYLRLIEKYAPENISTLDNEVNYLRGKKNKHDKAEIQRAVEMTERALEDLKTITVEGKTEMEISDFLVKQFKSYGAAGPSFGPSVLAGKKSAMPHGETGTGVIKRGDFLLIDFGVVSDTGYVSDMTRTFIVGEATAEQEKIYKTVLRSNLEGIKASQKGTVMGDIDRTSRAVIEEAGYGEYFMHRIGHGLGLDVHEAPSVHGGNTDKLEAGHVITIEPGIYIPDIGGVRIEDMLYIDEDTTYNFNSFPKDFESMIIK</sequence>
<dbReference type="InterPro" id="IPR036005">
    <property type="entry name" value="Creatinase/aminopeptidase-like"/>
</dbReference>
<keyword evidence="3 6" id="KW-0479">Metal-binding</keyword>
<dbReference type="InterPro" id="IPR000994">
    <property type="entry name" value="Pept_M24"/>
</dbReference>
<dbReference type="InterPro" id="IPR029149">
    <property type="entry name" value="Creatin/AminoP/Spt16_N"/>
</dbReference>
<reference evidence="9 10" key="1">
    <citation type="submission" date="2018-08" db="EMBL/GenBank/DDBJ databases">
        <title>Genomic Encyclopedia of Type Strains, Phase IV (KMG-IV): sequencing the most valuable type-strain genomes for metagenomic binning, comparative biology and taxonomic classification.</title>
        <authorList>
            <person name="Goeker M."/>
        </authorList>
    </citation>
    <scope>NUCLEOTIDE SEQUENCE [LARGE SCALE GENOMIC DNA]</scope>
    <source>
        <strain evidence="9 10">DSM 17274</strain>
    </source>
</reference>
<feature type="domain" description="Creatinase N-terminal" evidence="8">
    <location>
        <begin position="4"/>
        <end position="130"/>
    </location>
</feature>
<comment type="caution">
    <text evidence="9">The sequence shown here is derived from an EMBL/GenBank/DDBJ whole genome shotgun (WGS) entry which is preliminary data.</text>
</comment>
<dbReference type="InterPro" id="IPR000587">
    <property type="entry name" value="Creatinase_N"/>
</dbReference>
<keyword evidence="9" id="KW-0031">Aminopeptidase</keyword>
<keyword evidence="9" id="KW-0645">Protease</keyword>
<evidence type="ECO:0000259" key="8">
    <source>
        <dbReference type="Pfam" id="PF01321"/>
    </source>
</evidence>
<dbReference type="PANTHER" id="PTHR46112">
    <property type="entry name" value="AMINOPEPTIDASE"/>
    <property type="match status" value="1"/>
</dbReference>
<dbReference type="OrthoDB" id="9806388at2"/>
<evidence type="ECO:0000259" key="7">
    <source>
        <dbReference type="Pfam" id="PF00557"/>
    </source>
</evidence>
<dbReference type="Pfam" id="PF01321">
    <property type="entry name" value="Creatinase_N"/>
    <property type="match status" value="1"/>
</dbReference>
<gene>
    <name evidence="9" type="ORF">DFR63_1416</name>
</gene>
<dbReference type="InterPro" id="IPR050659">
    <property type="entry name" value="Peptidase_M24B"/>
</dbReference>
<dbReference type="SUPFAM" id="SSF55920">
    <property type="entry name" value="Creatinase/aminopeptidase"/>
    <property type="match status" value="1"/>
</dbReference>
<comment type="cofactor">
    <cofactor evidence="1">
        <name>Mn(2+)</name>
        <dbReference type="ChEBI" id="CHEBI:29035"/>
    </cofactor>
</comment>
<proteinExistence type="inferred from homology"/>
<comment type="similarity">
    <text evidence="2 6">Belongs to the peptidase M24B family.</text>
</comment>
<dbReference type="Gene3D" id="3.40.350.10">
    <property type="entry name" value="Creatinase/prolidase N-terminal domain"/>
    <property type="match status" value="1"/>
</dbReference>
<dbReference type="Proteomes" id="UP000257076">
    <property type="component" value="Unassembled WGS sequence"/>
</dbReference>
<dbReference type="Gene3D" id="3.90.230.10">
    <property type="entry name" value="Creatinase/methionine aminopeptidase superfamily"/>
    <property type="match status" value="1"/>
</dbReference>
<keyword evidence="5" id="KW-0464">Manganese</keyword>
<dbReference type="PANTHER" id="PTHR46112:SF10">
    <property type="entry name" value="DIPEPTIDASE YKVY-RELATED"/>
    <property type="match status" value="1"/>
</dbReference>
<keyword evidence="10" id="KW-1185">Reference proteome</keyword>
<evidence type="ECO:0000256" key="1">
    <source>
        <dbReference type="ARBA" id="ARBA00001936"/>
    </source>
</evidence>
<feature type="domain" description="Peptidase M24" evidence="7">
    <location>
        <begin position="140"/>
        <end position="343"/>
    </location>
</feature>
<evidence type="ECO:0000256" key="6">
    <source>
        <dbReference type="RuleBase" id="RU000590"/>
    </source>
</evidence>
<keyword evidence="4" id="KW-0378">Hydrolase</keyword>
<dbReference type="GO" id="GO:0004177">
    <property type="term" value="F:aminopeptidase activity"/>
    <property type="evidence" value="ECO:0007669"/>
    <property type="project" value="UniProtKB-KW"/>
</dbReference>
<evidence type="ECO:0000313" key="10">
    <source>
        <dbReference type="Proteomes" id="UP000257076"/>
    </source>
</evidence>
<evidence type="ECO:0000256" key="3">
    <source>
        <dbReference type="ARBA" id="ARBA00022723"/>
    </source>
</evidence>
<organism evidence="9 10">
    <name type="scientific">Jeotgalicoccus halotolerans</name>
    <dbReference type="NCBI Taxonomy" id="157227"/>
    <lineage>
        <taxon>Bacteria</taxon>
        <taxon>Bacillati</taxon>
        <taxon>Bacillota</taxon>
        <taxon>Bacilli</taxon>
        <taxon>Bacillales</taxon>
        <taxon>Staphylococcaceae</taxon>
        <taxon>Jeotgalicoccus</taxon>
    </lineage>
</organism>
<dbReference type="SUPFAM" id="SSF53092">
    <property type="entry name" value="Creatinase/prolidase N-terminal domain"/>
    <property type="match status" value="1"/>
</dbReference>
<evidence type="ECO:0000256" key="5">
    <source>
        <dbReference type="ARBA" id="ARBA00023211"/>
    </source>
</evidence>
<dbReference type="AlphaFoldDB" id="A0A3E0AX91"/>